<evidence type="ECO:0000256" key="2">
    <source>
        <dbReference type="SAM" id="Phobius"/>
    </source>
</evidence>
<evidence type="ECO:0000313" key="4">
    <source>
        <dbReference type="Proteomes" id="UP000676336"/>
    </source>
</evidence>
<keyword evidence="2" id="KW-1133">Transmembrane helix</keyword>
<evidence type="ECO:0008006" key="5">
    <source>
        <dbReference type="Google" id="ProtNLM"/>
    </source>
</evidence>
<keyword evidence="2" id="KW-0472">Membrane</keyword>
<evidence type="ECO:0000313" key="3">
    <source>
        <dbReference type="EMBL" id="CAF5229852.1"/>
    </source>
</evidence>
<dbReference type="EMBL" id="CAJOBI010372813">
    <property type="protein sequence ID" value="CAF5229852.1"/>
    <property type="molecule type" value="Genomic_DNA"/>
</dbReference>
<feature type="compositionally biased region" description="Acidic residues" evidence="1">
    <location>
        <begin position="21"/>
        <end position="36"/>
    </location>
</feature>
<gene>
    <name evidence="3" type="ORF">SMN809_LOCUS86772</name>
</gene>
<accession>A0A8S3KJ84</accession>
<dbReference type="AlphaFoldDB" id="A0A8S3KJ84"/>
<dbReference type="Proteomes" id="UP000676336">
    <property type="component" value="Unassembled WGS sequence"/>
</dbReference>
<feature type="transmembrane region" description="Helical" evidence="2">
    <location>
        <begin position="49"/>
        <end position="69"/>
    </location>
</feature>
<feature type="non-terminal residue" evidence="3">
    <location>
        <position position="70"/>
    </location>
</feature>
<comment type="caution">
    <text evidence="3">The sequence shown here is derived from an EMBL/GenBank/DDBJ whole genome shotgun (WGS) entry which is preliminary data.</text>
</comment>
<feature type="region of interest" description="Disordered" evidence="1">
    <location>
        <begin position="1"/>
        <end position="36"/>
    </location>
</feature>
<name>A0A8S3KJ84_9BILA</name>
<reference evidence="3" key="1">
    <citation type="submission" date="2021-02" db="EMBL/GenBank/DDBJ databases">
        <authorList>
            <person name="Nowell W R."/>
        </authorList>
    </citation>
    <scope>NUCLEOTIDE SEQUENCE</scope>
</reference>
<keyword evidence="2" id="KW-0812">Transmembrane</keyword>
<organism evidence="3 4">
    <name type="scientific">Rotaria magnacalcarata</name>
    <dbReference type="NCBI Taxonomy" id="392030"/>
    <lineage>
        <taxon>Eukaryota</taxon>
        <taxon>Metazoa</taxon>
        <taxon>Spiralia</taxon>
        <taxon>Gnathifera</taxon>
        <taxon>Rotifera</taxon>
        <taxon>Eurotatoria</taxon>
        <taxon>Bdelloidea</taxon>
        <taxon>Philodinida</taxon>
        <taxon>Philodinidae</taxon>
        <taxon>Rotaria</taxon>
    </lineage>
</organism>
<protein>
    <recommendedName>
        <fullName evidence="5">Transmembrane protein</fullName>
    </recommendedName>
</protein>
<evidence type="ECO:0000256" key="1">
    <source>
        <dbReference type="SAM" id="MobiDB-lite"/>
    </source>
</evidence>
<sequence>MNDMMEININSMPDNEQIKEDADEDEEEEEEEQPLDQDNLEILNVKTNLFINICQSSSIFFILVIILIIP</sequence>
<proteinExistence type="predicted"/>